<evidence type="ECO:0000313" key="2">
    <source>
        <dbReference type="EMBL" id="TKK65114.1"/>
    </source>
</evidence>
<dbReference type="AlphaFoldDB" id="A0A4U3KUB2"/>
<evidence type="ECO:0000259" key="1">
    <source>
        <dbReference type="Pfam" id="PF06250"/>
    </source>
</evidence>
<dbReference type="InterPro" id="IPR009362">
    <property type="entry name" value="YhcG_C"/>
</dbReference>
<reference evidence="2 3" key="1">
    <citation type="submission" date="2019-05" db="EMBL/GenBank/DDBJ databases">
        <title>Panacibacter sp. strain 17mud1-8 Genome sequencing and assembly.</title>
        <authorList>
            <person name="Chhetri G."/>
        </authorList>
    </citation>
    <scope>NUCLEOTIDE SEQUENCE [LARGE SCALE GENOMIC DNA]</scope>
    <source>
        <strain evidence="2 3">17mud1-8</strain>
    </source>
</reference>
<feature type="domain" description="YhcG PDDEXK nuclease" evidence="1">
    <location>
        <begin position="2"/>
        <end position="57"/>
    </location>
</feature>
<accession>A0A4U3KUB2</accession>
<dbReference type="EMBL" id="SZQL01000024">
    <property type="protein sequence ID" value="TKK65114.1"/>
    <property type="molecule type" value="Genomic_DNA"/>
</dbReference>
<organism evidence="2 3">
    <name type="scientific">Ilyomonas limi</name>
    <dbReference type="NCBI Taxonomy" id="2575867"/>
    <lineage>
        <taxon>Bacteria</taxon>
        <taxon>Pseudomonadati</taxon>
        <taxon>Bacteroidota</taxon>
        <taxon>Chitinophagia</taxon>
        <taxon>Chitinophagales</taxon>
        <taxon>Chitinophagaceae</taxon>
        <taxon>Ilyomonas</taxon>
    </lineage>
</organism>
<gene>
    <name evidence="2" type="ORF">FC093_20830</name>
</gene>
<protein>
    <submittedName>
        <fullName evidence="2">DUF1016 domain-containing protein</fullName>
    </submittedName>
</protein>
<dbReference type="Pfam" id="PF06250">
    <property type="entry name" value="YhcG_C"/>
    <property type="match status" value="1"/>
</dbReference>
<sequence>MLVALKAGAFSHANAGHWNSYPHYYKAEVAQPTDNPPVSIALVTSKNDVLVQYATAGMIGN</sequence>
<keyword evidence="3" id="KW-1185">Reference proteome</keyword>
<comment type="caution">
    <text evidence="2">The sequence shown here is derived from an EMBL/GenBank/DDBJ whole genome shotgun (WGS) entry which is preliminary data.</text>
</comment>
<dbReference type="Proteomes" id="UP000305848">
    <property type="component" value="Unassembled WGS sequence"/>
</dbReference>
<name>A0A4U3KUB2_9BACT</name>
<evidence type="ECO:0000313" key="3">
    <source>
        <dbReference type="Proteomes" id="UP000305848"/>
    </source>
</evidence>
<dbReference type="OrthoDB" id="9801263at2"/>
<proteinExistence type="predicted"/>